<dbReference type="InterPro" id="IPR024445">
    <property type="entry name" value="Tnp_ISXO2-like"/>
</dbReference>
<organism evidence="2 3">
    <name type="scientific">Roseibium aggregatum (strain ATCC 25650 / DSM 13394 / JCM 20685 / NBRC 16684 / NCIMB 2208 / IAM 12614 / B1)</name>
    <name type="common">Stappia aggregata</name>
    <dbReference type="NCBI Taxonomy" id="384765"/>
    <lineage>
        <taxon>Bacteria</taxon>
        <taxon>Pseudomonadati</taxon>
        <taxon>Pseudomonadota</taxon>
        <taxon>Alphaproteobacteria</taxon>
        <taxon>Hyphomicrobiales</taxon>
        <taxon>Stappiaceae</taxon>
        <taxon>Roseibium</taxon>
    </lineage>
</organism>
<gene>
    <name evidence="2" type="ORF">SIAM614_26708</name>
</gene>
<sequence>MAANVNHESTVHADEASYWDKLAAYFPIKRVNQKEAFSKDGACTNQAESFFSRLRRAEIGIHHRSPVVTSTRMPSKWHGVKITAAKQTVLSSQWQ</sequence>
<proteinExistence type="predicted"/>
<dbReference type="AlphaFoldDB" id="A0NWY6"/>
<accession>A0NWY6</accession>
<name>A0NWY6_ROSAI</name>
<evidence type="ECO:0000313" key="2">
    <source>
        <dbReference type="EMBL" id="EAV42622.1"/>
    </source>
</evidence>
<comment type="caution">
    <text evidence="2">The sequence shown here is derived from an EMBL/GenBank/DDBJ whole genome shotgun (WGS) entry which is preliminary data.</text>
</comment>
<dbReference type="eggNOG" id="COG3677">
    <property type="taxonomic scope" value="Bacteria"/>
</dbReference>
<feature type="domain" description="ISXO2-like transposase" evidence="1">
    <location>
        <begin position="2"/>
        <end position="64"/>
    </location>
</feature>
<protein>
    <submittedName>
        <fullName evidence="2">Possible transposase</fullName>
    </submittedName>
</protein>
<evidence type="ECO:0000259" key="1">
    <source>
        <dbReference type="Pfam" id="PF12762"/>
    </source>
</evidence>
<dbReference type="Proteomes" id="UP000004848">
    <property type="component" value="Unassembled WGS sequence"/>
</dbReference>
<evidence type="ECO:0000313" key="3">
    <source>
        <dbReference type="Proteomes" id="UP000004848"/>
    </source>
</evidence>
<dbReference type="EMBL" id="AAUW01000013">
    <property type="protein sequence ID" value="EAV42622.1"/>
    <property type="molecule type" value="Genomic_DNA"/>
</dbReference>
<dbReference type="OrthoDB" id="271821at2"/>
<reference evidence="2 3" key="1">
    <citation type="submission" date="2006-05" db="EMBL/GenBank/DDBJ databases">
        <authorList>
            <person name="King G."/>
            <person name="Ferriera S."/>
            <person name="Johnson J."/>
            <person name="Kravitz S."/>
            <person name="Beeson K."/>
            <person name="Sutton G."/>
            <person name="Rogers Y.-H."/>
            <person name="Friedman R."/>
            <person name="Frazier M."/>
            <person name="Venter J.C."/>
        </authorList>
    </citation>
    <scope>NUCLEOTIDE SEQUENCE [LARGE SCALE GENOMIC DNA]</scope>
    <source>
        <strain evidence="3">ATCC 25650 / DSM 13394 / JCM 20685 / NBRC 16684 / NCIMB 2208 / IAM 12614 / B1</strain>
    </source>
</reference>
<dbReference type="Pfam" id="PF12762">
    <property type="entry name" value="DDE_Tnp_IS1595"/>
    <property type="match status" value="1"/>
</dbReference>